<dbReference type="InterPro" id="IPR002071">
    <property type="entry name" value="Thermonucl_AS"/>
</dbReference>
<proteinExistence type="predicted"/>
<dbReference type="PROSITE" id="PS50830">
    <property type="entry name" value="TNASE_3"/>
    <property type="match status" value="1"/>
</dbReference>
<dbReference type="SUPFAM" id="SSF50199">
    <property type="entry name" value="Staphylococcal nuclease"/>
    <property type="match status" value="1"/>
</dbReference>
<evidence type="ECO:0000256" key="1">
    <source>
        <dbReference type="SAM" id="Coils"/>
    </source>
</evidence>
<dbReference type="OrthoDB" id="5241375at2"/>
<dbReference type="EMBL" id="VNFK01000021">
    <property type="protein sequence ID" value="TVU58865.1"/>
    <property type="molecule type" value="Genomic_DNA"/>
</dbReference>
<dbReference type="GO" id="GO:0004518">
    <property type="term" value="F:nuclease activity"/>
    <property type="evidence" value="ECO:0007669"/>
    <property type="project" value="InterPro"/>
</dbReference>
<feature type="coiled-coil region" evidence="1">
    <location>
        <begin position="236"/>
        <end position="315"/>
    </location>
</feature>
<dbReference type="RefSeq" id="WP_144652865.1">
    <property type="nucleotide sequence ID" value="NZ_VNFK01000021.1"/>
</dbReference>
<dbReference type="Proteomes" id="UP000316500">
    <property type="component" value="Unassembled WGS sequence"/>
</dbReference>
<feature type="signal peptide" evidence="2">
    <location>
        <begin position="1"/>
        <end position="23"/>
    </location>
</feature>
<sequence length="371" mass="38352">MRKLIIGATAAVAIVTGSLVAAAAANADSGTVVRVIDGDTIVVSINNIDQTVRLLNINTPETKDPNKPTECLGPEATDHLEGVLPVGSKVRLEFDVERHDKYGRTLAGVFNAKNQLVNAEIARRGLGVPMVVGENRKFLPPVEAAFEEARTAKSGLFGEGIECTLPAQLAAANEALTAAQSAAPATTSAGAGASATGLATAIVTAKAAKDLLSAARETENSILWAAYSASESTAKLTGLTAVINRAESAHNQLKEQEKTLAAAEKKAEEERVAAVARAEAERKAAAEAEAAAKKAADEAAAAEQARAAAAAAEAERIRNLPVPAPYVPPVQPYVPPAQNYVPPAPPAQSNPYPGYTGPRCYAPGGKSWRPC</sequence>
<accession>A0A558GPQ7</accession>
<organism evidence="4 5">
    <name type="scientific">Paenarthrobacter nitroguajacolicus</name>
    <name type="common">Arthrobacter nitroguajacolicus</name>
    <dbReference type="NCBI Taxonomy" id="211146"/>
    <lineage>
        <taxon>Bacteria</taxon>
        <taxon>Bacillati</taxon>
        <taxon>Actinomycetota</taxon>
        <taxon>Actinomycetes</taxon>
        <taxon>Micrococcales</taxon>
        <taxon>Micrococcaceae</taxon>
        <taxon>Paenarthrobacter</taxon>
    </lineage>
</organism>
<dbReference type="InterPro" id="IPR035437">
    <property type="entry name" value="SNase_OB-fold_sf"/>
</dbReference>
<comment type="caution">
    <text evidence="4">The sequence shown here is derived from an EMBL/GenBank/DDBJ whole genome shotgun (WGS) entry which is preliminary data.</text>
</comment>
<evidence type="ECO:0000259" key="3">
    <source>
        <dbReference type="PROSITE" id="PS50830"/>
    </source>
</evidence>
<gene>
    <name evidence="4" type="ORF">FQP90_20225</name>
</gene>
<name>A0A558GPQ7_PAENT</name>
<dbReference type="AlphaFoldDB" id="A0A558GPQ7"/>
<keyword evidence="1" id="KW-0175">Coiled coil</keyword>
<protein>
    <recommendedName>
        <fullName evidence="3">TNase-like domain-containing protein</fullName>
    </recommendedName>
</protein>
<evidence type="ECO:0000313" key="5">
    <source>
        <dbReference type="Proteomes" id="UP000316500"/>
    </source>
</evidence>
<evidence type="ECO:0000313" key="4">
    <source>
        <dbReference type="EMBL" id="TVU58865.1"/>
    </source>
</evidence>
<feature type="chain" id="PRO_5038853205" description="TNase-like domain-containing protein" evidence="2">
    <location>
        <begin position="24"/>
        <end position="371"/>
    </location>
</feature>
<evidence type="ECO:0000256" key="2">
    <source>
        <dbReference type="SAM" id="SignalP"/>
    </source>
</evidence>
<dbReference type="GO" id="GO:0003676">
    <property type="term" value="F:nucleic acid binding"/>
    <property type="evidence" value="ECO:0007669"/>
    <property type="project" value="InterPro"/>
</dbReference>
<reference evidence="4 5" key="1">
    <citation type="submission" date="2019-07" db="EMBL/GenBank/DDBJ databases">
        <title>Diversity of Bacteria from Kongsfjorden, Arctic.</title>
        <authorList>
            <person name="Yu Y."/>
        </authorList>
    </citation>
    <scope>NUCLEOTIDE SEQUENCE [LARGE SCALE GENOMIC DNA]</scope>
    <source>
        <strain evidence="4 5">SM1928</strain>
    </source>
</reference>
<dbReference type="InterPro" id="IPR016071">
    <property type="entry name" value="Staphylococal_nuclease_OB-fold"/>
</dbReference>
<dbReference type="Pfam" id="PF00565">
    <property type="entry name" value="SNase"/>
    <property type="match status" value="1"/>
</dbReference>
<keyword evidence="2" id="KW-0732">Signal</keyword>
<dbReference type="PROSITE" id="PS01284">
    <property type="entry name" value="TNASE_2"/>
    <property type="match status" value="1"/>
</dbReference>
<feature type="domain" description="TNase-like" evidence="3">
    <location>
        <begin position="26"/>
        <end position="159"/>
    </location>
</feature>
<dbReference type="SMART" id="SM00318">
    <property type="entry name" value="SNc"/>
    <property type="match status" value="1"/>
</dbReference>
<dbReference type="Gene3D" id="2.40.50.90">
    <property type="match status" value="1"/>
</dbReference>